<organism evidence="2 3">
    <name type="scientific">Purpureocillium lilacinum</name>
    <name type="common">Paecilomyces lilacinus</name>
    <dbReference type="NCBI Taxonomy" id="33203"/>
    <lineage>
        <taxon>Eukaryota</taxon>
        <taxon>Fungi</taxon>
        <taxon>Dikarya</taxon>
        <taxon>Ascomycota</taxon>
        <taxon>Pezizomycotina</taxon>
        <taxon>Sordariomycetes</taxon>
        <taxon>Hypocreomycetidae</taxon>
        <taxon>Hypocreales</taxon>
        <taxon>Ophiocordycipitaceae</taxon>
        <taxon>Purpureocillium</taxon>
    </lineage>
</organism>
<feature type="region of interest" description="Disordered" evidence="1">
    <location>
        <begin position="1"/>
        <end position="61"/>
    </location>
</feature>
<comment type="caution">
    <text evidence="2">The sequence shown here is derived from an EMBL/GenBank/DDBJ whole genome shotgun (WGS) entry which is preliminary data.</text>
</comment>
<reference evidence="2 3" key="1">
    <citation type="journal article" date="2024" name="Microbiol. Resour. Announc.">
        <title>Genome annotations for the ascomycete fungi Trichoderma harzianum, Trichoderma aggressivum, and Purpureocillium lilacinum.</title>
        <authorList>
            <person name="Beijen E.P.W."/>
            <person name="Ohm R.A."/>
        </authorList>
    </citation>
    <scope>NUCLEOTIDE SEQUENCE [LARGE SCALE GENOMIC DNA]</scope>
    <source>
        <strain evidence="2 3">CBS 150709</strain>
    </source>
</reference>
<evidence type="ECO:0000313" key="3">
    <source>
        <dbReference type="Proteomes" id="UP001287286"/>
    </source>
</evidence>
<dbReference type="EMBL" id="JAWRVI010000191">
    <property type="protein sequence ID" value="KAK4072798.1"/>
    <property type="molecule type" value="Genomic_DNA"/>
</dbReference>
<dbReference type="InterPro" id="IPR011009">
    <property type="entry name" value="Kinase-like_dom_sf"/>
</dbReference>
<evidence type="ECO:0008006" key="4">
    <source>
        <dbReference type="Google" id="ProtNLM"/>
    </source>
</evidence>
<keyword evidence="3" id="KW-1185">Reference proteome</keyword>
<feature type="compositionally biased region" description="Pro residues" evidence="1">
    <location>
        <begin position="23"/>
        <end position="32"/>
    </location>
</feature>
<proteinExistence type="predicted"/>
<name>A0ABR0BEH4_PURLI</name>
<gene>
    <name evidence="2" type="ORF">Purlil1_13276</name>
</gene>
<dbReference type="SUPFAM" id="SSF56112">
    <property type="entry name" value="Protein kinase-like (PK-like)"/>
    <property type="match status" value="1"/>
</dbReference>
<evidence type="ECO:0000256" key="1">
    <source>
        <dbReference type="SAM" id="MobiDB-lite"/>
    </source>
</evidence>
<dbReference type="Proteomes" id="UP001287286">
    <property type="component" value="Unassembled WGS sequence"/>
</dbReference>
<evidence type="ECO:0000313" key="2">
    <source>
        <dbReference type="EMBL" id="KAK4072798.1"/>
    </source>
</evidence>
<dbReference type="Gene3D" id="1.10.510.10">
    <property type="entry name" value="Transferase(Phosphotransferase) domain 1"/>
    <property type="match status" value="1"/>
</dbReference>
<sequence length="289" mass="31631">MPTTGSRRDVTIGPESSDEEPNPRAPGTPTPAQPNTRQGARRSEGLAMRPGGGGAGNSGQRRPFCTQKCLLGLLRGHVMTTAAPTLSPLPREEGIVGAVPSVTHRPCRMAAPAPCAAQGDTAPLCTAASRVLNRAAKGTIKAFIPDLELEAAVYRRLEDTQGIHVPVFLGAVDLQSLDKTYYYDHRVYMPTMEEQVKRGLHALHQHGVIHKDVRAPNILFCEETGGAMMIDFERAELLERPRRPLVKMASNKRLLSDVPGERKRCKWRQGTTPFCEDLLMARSLFFSST</sequence>
<protein>
    <recommendedName>
        <fullName evidence="4">Protein kinase domain-containing protein</fullName>
    </recommendedName>
</protein>
<dbReference type="Pfam" id="PF06293">
    <property type="entry name" value="Kdo"/>
    <property type="match status" value="1"/>
</dbReference>
<accession>A0ABR0BEH4</accession>
<feature type="compositionally biased region" description="Basic and acidic residues" evidence="1">
    <location>
        <begin position="1"/>
        <end position="10"/>
    </location>
</feature>